<keyword evidence="2" id="KW-1185">Reference proteome</keyword>
<proteinExistence type="predicted"/>
<sequence>MSLEPLLPAGCREALAVVDRYYRTAGSTELSQQAAATEAYQGMMRASVSAEGAVHAVAVALSQDFSHMRFILSGMVSGDYAAAQARTNRDAQTLRDVCGGS</sequence>
<name>A0A1C4ZZ89_MICEC</name>
<protein>
    <submittedName>
        <fullName evidence="1">Uncharacterized protein</fullName>
    </submittedName>
</protein>
<dbReference type="RefSeq" id="WP_088984610.1">
    <property type="nucleotide sequence ID" value="NZ_LT607413.1"/>
</dbReference>
<dbReference type="EMBL" id="LT607413">
    <property type="protein sequence ID" value="SCF38255.1"/>
    <property type="molecule type" value="Genomic_DNA"/>
</dbReference>
<evidence type="ECO:0000313" key="2">
    <source>
        <dbReference type="Proteomes" id="UP000198253"/>
    </source>
</evidence>
<dbReference type="AlphaFoldDB" id="A0A1C4ZZ89"/>
<organism evidence="1 2">
    <name type="scientific">Micromonospora echinospora</name>
    <name type="common">Micromonospora purpurea</name>
    <dbReference type="NCBI Taxonomy" id="1877"/>
    <lineage>
        <taxon>Bacteria</taxon>
        <taxon>Bacillati</taxon>
        <taxon>Actinomycetota</taxon>
        <taxon>Actinomycetes</taxon>
        <taxon>Micromonosporales</taxon>
        <taxon>Micromonosporaceae</taxon>
        <taxon>Micromonospora</taxon>
    </lineage>
</organism>
<reference evidence="2" key="1">
    <citation type="submission" date="2016-06" db="EMBL/GenBank/DDBJ databases">
        <authorList>
            <person name="Varghese N."/>
            <person name="Submissions Spin"/>
        </authorList>
    </citation>
    <scope>NUCLEOTIDE SEQUENCE [LARGE SCALE GENOMIC DNA]</scope>
    <source>
        <strain evidence="2">DSM 43816</strain>
    </source>
</reference>
<accession>A0A1C4ZZ89</accession>
<dbReference type="Proteomes" id="UP000198253">
    <property type="component" value="Chromosome I"/>
</dbReference>
<evidence type="ECO:0000313" key="1">
    <source>
        <dbReference type="EMBL" id="SCF38255.1"/>
    </source>
</evidence>
<dbReference type="InParanoid" id="A0A1C4ZZ89"/>
<gene>
    <name evidence="1" type="ORF">GA0070618_6018</name>
</gene>